<accession>K0R1Y2</accession>
<comment type="caution">
    <text evidence="1">The sequence shown here is derived from an EMBL/GenBank/DDBJ whole genome shotgun (WGS) entry which is preliminary data.</text>
</comment>
<gene>
    <name evidence="1" type="ORF">THAOC_35336</name>
</gene>
<proteinExistence type="predicted"/>
<protein>
    <submittedName>
        <fullName evidence="1">Uncharacterized protein</fullName>
    </submittedName>
</protein>
<evidence type="ECO:0000313" key="2">
    <source>
        <dbReference type="Proteomes" id="UP000266841"/>
    </source>
</evidence>
<sequence>MGAPSGHWTTSSVVPAKCQQILTIQQENWREEWKEFDFGRFQRQNDFYSGVWNKIELSLSDDDLTAVLICIGAATNVESVYLSACHRLTGRGLIPLSGSTALRRIDISLVSRYHCFGTDVECSLELGEILPVLESILLIGNGLRHIQFPKKWRDAKHEGLSHFIARYNDMLEMTDRKCCQCFVPASPAIHEGGDRYGVQTATCYKCLKDFCHNDDGNCESEPVLLGVCKGRDTSGCLAVRRLSVRDAATAVAIVAAIRVPMNMKSESLELGVNFVN</sequence>
<dbReference type="Proteomes" id="UP000266841">
    <property type="component" value="Unassembled WGS sequence"/>
</dbReference>
<organism evidence="1 2">
    <name type="scientific">Thalassiosira oceanica</name>
    <name type="common">Marine diatom</name>
    <dbReference type="NCBI Taxonomy" id="159749"/>
    <lineage>
        <taxon>Eukaryota</taxon>
        <taxon>Sar</taxon>
        <taxon>Stramenopiles</taxon>
        <taxon>Ochrophyta</taxon>
        <taxon>Bacillariophyta</taxon>
        <taxon>Coscinodiscophyceae</taxon>
        <taxon>Thalassiosirophycidae</taxon>
        <taxon>Thalassiosirales</taxon>
        <taxon>Thalassiosiraceae</taxon>
        <taxon>Thalassiosira</taxon>
    </lineage>
</organism>
<evidence type="ECO:0000313" key="1">
    <source>
        <dbReference type="EMBL" id="EJK46020.1"/>
    </source>
</evidence>
<name>K0R1Y2_THAOC</name>
<dbReference type="SUPFAM" id="SSF52047">
    <property type="entry name" value="RNI-like"/>
    <property type="match status" value="1"/>
</dbReference>
<dbReference type="AlphaFoldDB" id="K0R1Y2"/>
<dbReference type="EMBL" id="AGNL01048063">
    <property type="protein sequence ID" value="EJK46020.1"/>
    <property type="molecule type" value="Genomic_DNA"/>
</dbReference>
<dbReference type="eggNOG" id="ENOG502QZ1M">
    <property type="taxonomic scope" value="Eukaryota"/>
</dbReference>
<reference evidence="1 2" key="1">
    <citation type="journal article" date="2012" name="Genome Biol.">
        <title>Genome and low-iron response of an oceanic diatom adapted to chronic iron limitation.</title>
        <authorList>
            <person name="Lommer M."/>
            <person name="Specht M."/>
            <person name="Roy A.S."/>
            <person name="Kraemer L."/>
            <person name="Andreson R."/>
            <person name="Gutowska M.A."/>
            <person name="Wolf J."/>
            <person name="Bergner S.V."/>
            <person name="Schilhabel M.B."/>
            <person name="Klostermeier U.C."/>
            <person name="Beiko R.G."/>
            <person name="Rosenstiel P."/>
            <person name="Hippler M."/>
            <person name="Laroche J."/>
        </authorList>
    </citation>
    <scope>NUCLEOTIDE SEQUENCE [LARGE SCALE GENOMIC DNA]</scope>
    <source>
        <strain evidence="1 2">CCMP1005</strain>
    </source>
</reference>
<keyword evidence="2" id="KW-1185">Reference proteome</keyword>